<evidence type="ECO:0008006" key="3">
    <source>
        <dbReference type="Google" id="ProtNLM"/>
    </source>
</evidence>
<evidence type="ECO:0000313" key="2">
    <source>
        <dbReference type="Proteomes" id="UP000317171"/>
    </source>
</evidence>
<dbReference type="AlphaFoldDB" id="A0A517RCZ7"/>
<dbReference type="EMBL" id="CP036269">
    <property type="protein sequence ID" value="QDT41757.1"/>
    <property type="molecule type" value="Genomic_DNA"/>
</dbReference>
<dbReference type="Proteomes" id="UP000317171">
    <property type="component" value="Chromosome"/>
</dbReference>
<sequence>MTTKSITKLRWQKTSRDDDILVALARCPLTAEEILKLSQTWSQPFQSLRRVQERMKDLTAAGQLHSWRYATTGPGGARLYYKLTLAGYRTVMQDDQIEPPTKRFFQEISPGRHRHQRALSQFIVQTYVAAHHRGIKVIDFHPENTFRIDCGERPLWPDTRFTLALPNGTQFSYCVELDNSTESVLSYKSADSISSKMGRYLVDMVVMPQPYRVLFAITGSPDRLRHIVDAASQYKISEQSLAPFYVVLLDDYLAHPDAFFRPCFHSPQNRNISLLRSQSRQFQDSSALLERPKAL</sequence>
<proteinExistence type="predicted"/>
<dbReference type="OrthoDB" id="270627at2"/>
<gene>
    <name evidence="1" type="ORF">Pan241w_18200</name>
</gene>
<reference evidence="1 2" key="1">
    <citation type="submission" date="2019-02" db="EMBL/GenBank/DDBJ databases">
        <title>Deep-cultivation of Planctomycetes and their phenomic and genomic characterization uncovers novel biology.</title>
        <authorList>
            <person name="Wiegand S."/>
            <person name="Jogler M."/>
            <person name="Boedeker C."/>
            <person name="Pinto D."/>
            <person name="Vollmers J."/>
            <person name="Rivas-Marin E."/>
            <person name="Kohn T."/>
            <person name="Peeters S.H."/>
            <person name="Heuer A."/>
            <person name="Rast P."/>
            <person name="Oberbeckmann S."/>
            <person name="Bunk B."/>
            <person name="Jeske O."/>
            <person name="Meyerdierks A."/>
            <person name="Storesund J.E."/>
            <person name="Kallscheuer N."/>
            <person name="Luecker S."/>
            <person name="Lage O.M."/>
            <person name="Pohl T."/>
            <person name="Merkel B.J."/>
            <person name="Hornburger P."/>
            <person name="Mueller R.-W."/>
            <person name="Bruemmer F."/>
            <person name="Labrenz M."/>
            <person name="Spormann A.M."/>
            <person name="Op den Camp H."/>
            <person name="Overmann J."/>
            <person name="Amann R."/>
            <person name="Jetten M.S.M."/>
            <person name="Mascher T."/>
            <person name="Medema M.H."/>
            <person name="Devos D.P."/>
            <person name="Kaster A.-K."/>
            <person name="Ovreas L."/>
            <person name="Rohde M."/>
            <person name="Galperin M.Y."/>
            <person name="Jogler C."/>
        </authorList>
    </citation>
    <scope>NUCLEOTIDE SEQUENCE [LARGE SCALE GENOMIC DNA]</scope>
    <source>
        <strain evidence="1 2">Pan241w</strain>
    </source>
</reference>
<keyword evidence="2" id="KW-1185">Reference proteome</keyword>
<dbReference type="Pfam" id="PF13814">
    <property type="entry name" value="Replic_Relax"/>
    <property type="match status" value="1"/>
</dbReference>
<dbReference type="KEGG" id="gaz:Pan241w_18200"/>
<dbReference type="InterPro" id="IPR025855">
    <property type="entry name" value="Replic_Relax"/>
</dbReference>
<name>A0A517RCZ7_9PLAN</name>
<dbReference type="RefSeq" id="WP_145213874.1">
    <property type="nucleotide sequence ID" value="NZ_CP036269.1"/>
</dbReference>
<accession>A0A517RCZ7</accession>
<evidence type="ECO:0000313" key="1">
    <source>
        <dbReference type="EMBL" id="QDT41757.1"/>
    </source>
</evidence>
<organism evidence="1 2">
    <name type="scientific">Gimesia alba</name>
    <dbReference type="NCBI Taxonomy" id="2527973"/>
    <lineage>
        <taxon>Bacteria</taxon>
        <taxon>Pseudomonadati</taxon>
        <taxon>Planctomycetota</taxon>
        <taxon>Planctomycetia</taxon>
        <taxon>Planctomycetales</taxon>
        <taxon>Planctomycetaceae</taxon>
        <taxon>Gimesia</taxon>
    </lineage>
</organism>
<protein>
    <recommendedName>
        <fullName evidence="3">Replication-relaxation</fullName>
    </recommendedName>
</protein>